<organism evidence="1 2">
    <name type="scientific">Periplaneta americana</name>
    <name type="common">American cockroach</name>
    <name type="synonym">Blatta americana</name>
    <dbReference type="NCBI Taxonomy" id="6978"/>
    <lineage>
        <taxon>Eukaryota</taxon>
        <taxon>Metazoa</taxon>
        <taxon>Ecdysozoa</taxon>
        <taxon>Arthropoda</taxon>
        <taxon>Hexapoda</taxon>
        <taxon>Insecta</taxon>
        <taxon>Pterygota</taxon>
        <taxon>Neoptera</taxon>
        <taxon>Polyneoptera</taxon>
        <taxon>Dictyoptera</taxon>
        <taxon>Blattodea</taxon>
        <taxon>Blattoidea</taxon>
        <taxon>Blattidae</taxon>
        <taxon>Blattinae</taxon>
        <taxon>Periplaneta</taxon>
    </lineage>
</organism>
<dbReference type="EMBL" id="JAJSOF020000023">
    <property type="protein sequence ID" value="KAJ4435725.1"/>
    <property type="molecule type" value="Genomic_DNA"/>
</dbReference>
<protein>
    <submittedName>
        <fullName evidence="1">Uncharacterized protein</fullName>
    </submittedName>
</protein>
<name>A0ABQ8SPQ9_PERAM</name>
<sequence>MVGLCECGNEPPGSLKASLSLRDRVPNEVLQKMSAIEDPALQATNTKWKWGVHVARLRDGRWTQKVTLWDPRFGKRSQGRPRRRWADLFREHVGSY</sequence>
<keyword evidence="2" id="KW-1185">Reference proteome</keyword>
<gene>
    <name evidence="1" type="ORF">ANN_18341</name>
</gene>
<reference evidence="1 2" key="1">
    <citation type="journal article" date="2022" name="Allergy">
        <title>Genome assembly and annotation of Periplaneta americana reveal a comprehensive cockroach allergen profile.</title>
        <authorList>
            <person name="Wang L."/>
            <person name="Xiong Q."/>
            <person name="Saelim N."/>
            <person name="Wang L."/>
            <person name="Nong W."/>
            <person name="Wan A.T."/>
            <person name="Shi M."/>
            <person name="Liu X."/>
            <person name="Cao Q."/>
            <person name="Hui J.H.L."/>
            <person name="Sookrung N."/>
            <person name="Leung T.F."/>
            <person name="Tungtrongchitr A."/>
            <person name="Tsui S.K.W."/>
        </authorList>
    </citation>
    <scope>NUCLEOTIDE SEQUENCE [LARGE SCALE GENOMIC DNA]</scope>
    <source>
        <strain evidence="1">PWHHKU_190912</strain>
    </source>
</reference>
<accession>A0ABQ8SPQ9</accession>
<comment type="caution">
    <text evidence="1">The sequence shown here is derived from an EMBL/GenBank/DDBJ whole genome shotgun (WGS) entry which is preliminary data.</text>
</comment>
<proteinExistence type="predicted"/>
<evidence type="ECO:0000313" key="1">
    <source>
        <dbReference type="EMBL" id="KAJ4435725.1"/>
    </source>
</evidence>
<dbReference type="Proteomes" id="UP001148838">
    <property type="component" value="Unassembled WGS sequence"/>
</dbReference>
<evidence type="ECO:0000313" key="2">
    <source>
        <dbReference type="Proteomes" id="UP001148838"/>
    </source>
</evidence>